<organism evidence="1 2">
    <name type="scientific">Edaphosphingomonas fennica</name>
    <dbReference type="NCBI Taxonomy" id="114404"/>
    <lineage>
        <taxon>Bacteria</taxon>
        <taxon>Pseudomonadati</taxon>
        <taxon>Pseudomonadota</taxon>
        <taxon>Alphaproteobacteria</taxon>
        <taxon>Sphingomonadales</taxon>
        <taxon>Rhizorhabdaceae</taxon>
        <taxon>Edaphosphingomonas</taxon>
    </lineage>
</organism>
<evidence type="ECO:0000313" key="1">
    <source>
        <dbReference type="EMBL" id="PTD19578.1"/>
    </source>
</evidence>
<name>A0A2T4HUT9_9SPHN</name>
<reference evidence="1 2" key="1">
    <citation type="submission" date="2017-11" db="EMBL/GenBank/DDBJ databases">
        <title>Sphingomonas oleivorans sp. nov., isolated from oil-contaminated soil.</title>
        <authorList>
            <person name="Wang L."/>
            <person name="Chen L."/>
        </authorList>
    </citation>
    <scope>NUCLEOTIDE SEQUENCE [LARGE SCALE GENOMIC DNA]</scope>
    <source>
        <strain evidence="1 2">K101</strain>
    </source>
</reference>
<comment type="caution">
    <text evidence="1">The sequence shown here is derived from an EMBL/GenBank/DDBJ whole genome shotgun (WGS) entry which is preliminary data.</text>
</comment>
<dbReference type="Pfam" id="PF05284">
    <property type="entry name" value="DUF736"/>
    <property type="match status" value="1"/>
</dbReference>
<keyword evidence="2" id="KW-1185">Reference proteome</keyword>
<proteinExistence type="predicted"/>
<dbReference type="Proteomes" id="UP000241206">
    <property type="component" value="Unassembled WGS sequence"/>
</dbReference>
<sequence length="128" mass="13911">MTSLLPPRVTKGRPMNQITIGTFRRDNGSWKGRIQTLGLDAPLYLAEVDPRENEGKCPDMRVHLGDSADGFPIGEARHRPGGPGGFHIAVRIDGPLFPRPIDAMLLTAGHGDVHYLVWNRPPEPASGG</sequence>
<dbReference type="EMBL" id="PHHF01000052">
    <property type="protein sequence ID" value="PTD19578.1"/>
    <property type="molecule type" value="Genomic_DNA"/>
</dbReference>
<accession>A0A2T4HUT9</accession>
<gene>
    <name evidence="1" type="ORF">CV103_12980</name>
</gene>
<protein>
    <submittedName>
        <fullName evidence="1">DUF736 domain-containing protein</fullName>
    </submittedName>
</protein>
<dbReference type="AlphaFoldDB" id="A0A2T4HUT9"/>
<evidence type="ECO:0000313" key="2">
    <source>
        <dbReference type="Proteomes" id="UP000241206"/>
    </source>
</evidence>
<dbReference type="InterPro" id="IPR007948">
    <property type="entry name" value="DUF736"/>
</dbReference>